<dbReference type="GO" id="GO:0005634">
    <property type="term" value="C:nucleus"/>
    <property type="evidence" value="ECO:0007669"/>
    <property type="project" value="UniProtKB-SubCell"/>
</dbReference>
<comment type="subcellular location">
    <subcellularLocation>
        <location evidence="1">Nucleus</location>
    </subcellularLocation>
</comment>
<dbReference type="InterPro" id="IPR013087">
    <property type="entry name" value="Znf_C2H2_type"/>
</dbReference>
<feature type="domain" description="C2H2-type" evidence="9">
    <location>
        <begin position="525"/>
        <end position="555"/>
    </location>
</feature>
<keyword evidence="11" id="KW-1185">Reference proteome</keyword>
<feature type="region of interest" description="Disordered" evidence="8">
    <location>
        <begin position="553"/>
        <end position="580"/>
    </location>
</feature>
<dbReference type="SUPFAM" id="SSF57667">
    <property type="entry name" value="beta-beta-alpha zinc fingers"/>
    <property type="match status" value="1"/>
</dbReference>
<evidence type="ECO:0000256" key="5">
    <source>
        <dbReference type="ARBA" id="ARBA00023015"/>
    </source>
</evidence>
<gene>
    <name evidence="10" type="ORF">CCM_03986</name>
</gene>
<dbReference type="GO" id="GO:0006357">
    <property type="term" value="P:regulation of transcription by RNA polymerase II"/>
    <property type="evidence" value="ECO:0007669"/>
    <property type="project" value="TreeGrafter"/>
</dbReference>
<protein>
    <submittedName>
        <fullName evidence="10">Zinc finger domain-containing protein, C2H2-type</fullName>
    </submittedName>
</protein>
<reference evidence="10 11" key="1">
    <citation type="journal article" date="2011" name="Genome Biol.">
        <title>Genome sequence of the insect pathogenic fungus Cordyceps militaris, a valued traditional Chinese medicine.</title>
        <authorList>
            <person name="Zheng P."/>
            <person name="Xia Y."/>
            <person name="Xiao G."/>
            <person name="Xiong C."/>
            <person name="Hu X."/>
            <person name="Zhang S."/>
            <person name="Zheng H."/>
            <person name="Huang Y."/>
            <person name="Zhou Y."/>
            <person name="Wang S."/>
            <person name="Zhao G.P."/>
            <person name="Liu X."/>
            <person name="St Leger R.J."/>
            <person name="Wang C."/>
        </authorList>
    </citation>
    <scope>NUCLEOTIDE SEQUENCE [LARGE SCALE GENOMIC DNA]</scope>
    <source>
        <strain evidence="10 11">CM01</strain>
    </source>
</reference>
<dbReference type="OrthoDB" id="6077919at2759"/>
<proteinExistence type="predicted"/>
<dbReference type="PANTHER" id="PTHR46179:SF13">
    <property type="entry name" value="C2H2-TYPE DOMAIN-CONTAINING PROTEIN"/>
    <property type="match status" value="1"/>
</dbReference>
<feature type="region of interest" description="Disordered" evidence="8">
    <location>
        <begin position="630"/>
        <end position="720"/>
    </location>
</feature>
<dbReference type="Gene3D" id="3.30.160.60">
    <property type="entry name" value="Classic Zinc Finger"/>
    <property type="match status" value="1"/>
</dbReference>
<evidence type="ECO:0000256" key="6">
    <source>
        <dbReference type="ARBA" id="ARBA00023163"/>
    </source>
</evidence>
<dbReference type="HOGENOM" id="CLU_017895_0_0_1"/>
<keyword evidence="5" id="KW-0805">Transcription regulation</keyword>
<evidence type="ECO:0000256" key="8">
    <source>
        <dbReference type="SAM" id="MobiDB-lite"/>
    </source>
</evidence>
<evidence type="ECO:0000256" key="1">
    <source>
        <dbReference type="ARBA" id="ARBA00004123"/>
    </source>
</evidence>
<feature type="compositionally biased region" description="Polar residues" evidence="8">
    <location>
        <begin position="634"/>
        <end position="656"/>
    </location>
</feature>
<dbReference type="InParanoid" id="G3JDD8"/>
<dbReference type="GO" id="GO:0008270">
    <property type="term" value="F:zinc ion binding"/>
    <property type="evidence" value="ECO:0007669"/>
    <property type="project" value="UniProtKB-KW"/>
</dbReference>
<dbReference type="GeneID" id="18166009"/>
<evidence type="ECO:0000313" key="10">
    <source>
        <dbReference type="EMBL" id="EGX92613.1"/>
    </source>
</evidence>
<feature type="domain" description="C2H2-type" evidence="9">
    <location>
        <begin position="466"/>
        <end position="487"/>
    </location>
</feature>
<accession>G3JDD8</accession>
<name>G3JDD8_CORMM</name>
<evidence type="ECO:0000259" key="9">
    <source>
        <dbReference type="SMART" id="SM00355"/>
    </source>
</evidence>
<dbReference type="RefSeq" id="XP_006669197.1">
    <property type="nucleotide sequence ID" value="XM_006669134.1"/>
</dbReference>
<feature type="region of interest" description="Disordered" evidence="8">
    <location>
        <begin position="78"/>
        <end position="121"/>
    </location>
</feature>
<evidence type="ECO:0000313" key="11">
    <source>
        <dbReference type="Proteomes" id="UP000001610"/>
    </source>
</evidence>
<evidence type="ECO:0000256" key="3">
    <source>
        <dbReference type="ARBA" id="ARBA00022771"/>
    </source>
</evidence>
<dbReference type="VEuPathDB" id="FungiDB:CCM_03986"/>
<dbReference type="Proteomes" id="UP000001610">
    <property type="component" value="Unassembled WGS sequence"/>
</dbReference>
<keyword evidence="7" id="KW-0539">Nucleus</keyword>
<keyword evidence="3" id="KW-0863">Zinc-finger</keyword>
<dbReference type="EMBL" id="JH126401">
    <property type="protein sequence ID" value="EGX92613.1"/>
    <property type="molecule type" value="Genomic_DNA"/>
</dbReference>
<evidence type="ECO:0000256" key="2">
    <source>
        <dbReference type="ARBA" id="ARBA00022723"/>
    </source>
</evidence>
<evidence type="ECO:0000256" key="4">
    <source>
        <dbReference type="ARBA" id="ARBA00022833"/>
    </source>
</evidence>
<dbReference type="SMART" id="SM00355">
    <property type="entry name" value="ZnF_C2H2"/>
    <property type="match status" value="4"/>
</dbReference>
<feature type="domain" description="C2H2-type" evidence="9">
    <location>
        <begin position="493"/>
        <end position="520"/>
    </location>
</feature>
<keyword evidence="2" id="KW-0479">Metal-binding</keyword>
<feature type="compositionally biased region" description="Acidic residues" evidence="8">
    <location>
        <begin position="658"/>
        <end position="672"/>
    </location>
</feature>
<keyword evidence="4" id="KW-0862">Zinc</keyword>
<dbReference type="PANTHER" id="PTHR46179">
    <property type="entry name" value="ZINC FINGER PROTEIN"/>
    <property type="match status" value="1"/>
</dbReference>
<dbReference type="AlphaFoldDB" id="G3JDD8"/>
<organism evidence="10 11">
    <name type="scientific">Cordyceps militaris (strain CM01)</name>
    <name type="common">Caterpillar fungus</name>
    <dbReference type="NCBI Taxonomy" id="983644"/>
    <lineage>
        <taxon>Eukaryota</taxon>
        <taxon>Fungi</taxon>
        <taxon>Dikarya</taxon>
        <taxon>Ascomycota</taxon>
        <taxon>Pezizomycotina</taxon>
        <taxon>Sordariomycetes</taxon>
        <taxon>Hypocreomycetidae</taxon>
        <taxon>Hypocreales</taxon>
        <taxon>Cordycipitaceae</taxon>
        <taxon>Cordyceps</taxon>
    </lineage>
</organism>
<keyword evidence="6" id="KW-0804">Transcription</keyword>
<dbReference type="KEGG" id="cmt:CCM_03986"/>
<feature type="compositionally biased region" description="Low complexity" evidence="8">
    <location>
        <begin position="91"/>
        <end position="114"/>
    </location>
</feature>
<feature type="domain" description="C2H2-type" evidence="9">
    <location>
        <begin position="587"/>
        <end position="607"/>
    </location>
</feature>
<dbReference type="InterPro" id="IPR051061">
    <property type="entry name" value="Zinc_finger_trans_reg"/>
</dbReference>
<dbReference type="eggNOG" id="ENOG502QXVT">
    <property type="taxonomic scope" value="Eukaryota"/>
</dbReference>
<evidence type="ECO:0000256" key="7">
    <source>
        <dbReference type="ARBA" id="ARBA00023242"/>
    </source>
</evidence>
<dbReference type="InterPro" id="IPR036236">
    <property type="entry name" value="Znf_C2H2_sf"/>
</dbReference>
<sequence length="827" mass="90043">MAEQSFTMFLQQDDKEMTRYSDHHSHGVAYTSASMDMGIPADTYSAYAGSLATTMGSLEQTMYSSEHGMPSYILNTRTSPSTYHDDGDMRLSSSGLSTASAPSAPSSVVGSPQSHTGHLGVPEWATMQPGIVGDYMTGGDYPTFSSSNVDDMSTFDFTQAKTFVAAAHRQSYIRRHGCILNGGAEAASGSVSVDAAAQDSQVGLACIAEPQDPLAPTCSAGHLHSQPASSLHSLPVERFSSFLTAAQIFSLSAVYRCLSLSHPSFSSYASHPSSIVHHSSFIITFYLQSCTNSSPRFLALYRVHRGASGYFSNRDIAVGCPPVCAFVHHTCTLSAPLPVWPSIRRTPVLYRGSFTDKMIPAPDPSLIHPEIGQPNPMSFSPYDAGFHQPVHPYPASPSLAASPQPSMMRTSSSSPYLHNGSFQTGFAHSPYGTPMDPAARRQSMAGGFISPGSAENFSGDETKERQRCTYPDCGKVFKDLKAHMLTHQTERPEKCPIQTCEYHIKGFARKYDKNRHTLTHYKGTMVCGFCPGSGSAAEKSFNRADVFKRHLTTVHGVEQTPPNSRKKAPTGSNTGKKLTGYAPDATGKCSTCSQTFSNAQDFYEHLDDCVLRIVQQEDPAEAINAQRLAEVENDSSVHQTLEKNNLPTATPSNQGTPGEEDEDDEEMEDDGEDRLNASPKKKLSLINGVSKSRGLTHSRGGVPLIGKTRGRKNRKDYPSSWGFDKGQMTMKKRIMAVFDGGRRLAKDDLMLSTDREVRLKLSDGKAYVTDLDVQTMKRAEGFLNATEDEKGPWISDDPTEEQIMEMQRVQQILSITEPAADPTPASS</sequence>